<protein>
    <recommendedName>
        <fullName evidence="4">Acyltransferase 3 domain-containing protein</fullName>
    </recommendedName>
</protein>
<name>A0ABQ4TEJ3_METOR</name>
<keyword evidence="3" id="KW-1185">Reference proteome</keyword>
<reference evidence="2" key="1">
    <citation type="journal article" date="2021" name="Front. Microbiol.">
        <title>Comprehensive Comparative Genomics and Phenotyping of Methylobacterium Species.</title>
        <authorList>
            <person name="Alessa O."/>
            <person name="Ogura Y."/>
            <person name="Fujitani Y."/>
            <person name="Takami H."/>
            <person name="Hayashi T."/>
            <person name="Sahin N."/>
            <person name="Tani A."/>
        </authorList>
    </citation>
    <scope>NUCLEOTIDE SEQUENCE</scope>
    <source>
        <strain evidence="2">NBRC 15689</strain>
    </source>
</reference>
<keyword evidence="1" id="KW-1133">Transmembrane helix</keyword>
<dbReference type="Proteomes" id="UP001055156">
    <property type="component" value="Unassembled WGS sequence"/>
</dbReference>
<dbReference type="RefSeq" id="WP_238313996.1">
    <property type="nucleotide sequence ID" value="NZ_BPQV01000016.1"/>
</dbReference>
<gene>
    <name evidence="2" type="ORF">LKMONMHP_4325</name>
</gene>
<proteinExistence type="predicted"/>
<accession>A0ABQ4TEJ3</accession>
<keyword evidence="1" id="KW-0812">Transmembrane</keyword>
<feature type="transmembrane region" description="Helical" evidence="1">
    <location>
        <begin position="12"/>
        <end position="32"/>
    </location>
</feature>
<keyword evidence="1" id="KW-0472">Membrane</keyword>
<dbReference type="EMBL" id="BPQV01000016">
    <property type="protein sequence ID" value="GJE29444.1"/>
    <property type="molecule type" value="Genomic_DNA"/>
</dbReference>
<reference evidence="2" key="2">
    <citation type="submission" date="2021-08" db="EMBL/GenBank/DDBJ databases">
        <authorList>
            <person name="Tani A."/>
            <person name="Ola A."/>
            <person name="Ogura Y."/>
            <person name="Katsura K."/>
            <person name="Hayashi T."/>
        </authorList>
    </citation>
    <scope>NUCLEOTIDE SEQUENCE</scope>
    <source>
        <strain evidence="2">NBRC 15689</strain>
    </source>
</reference>
<evidence type="ECO:0000256" key="1">
    <source>
        <dbReference type="SAM" id="Phobius"/>
    </source>
</evidence>
<evidence type="ECO:0008006" key="4">
    <source>
        <dbReference type="Google" id="ProtNLM"/>
    </source>
</evidence>
<evidence type="ECO:0000313" key="2">
    <source>
        <dbReference type="EMBL" id="GJE29444.1"/>
    </source>
</evidence>
<sequence length="114" mass="12690">MLAHNVFQFLGRISFGLYLTHVPFIFLYAIFLNDIAPLWTNLIVLPPICLYAGWLYQRVVIDRCVDLGRRLAQALRHAAADTPQPSRIALTKGAFPVEAGGQALPAPSVMMPDR</sequence>
<organism evidence="2 3">
    <name type="scientific">Methylobacterium organophilum</name>
    <dbReference type="NCBI Taxonomy" id="410"/>
    <lineage>
        <taxon>Bacteria</taxon>
        <taxon>Pseudomonadati</taxon>
        <taxon>Pseudomonadota</taxon>
        <taxon>Alphaproteobacteria</taxon>
        <taxon>Hyphomicrobiales</taxon>
        <taxon>Methylobacteriaceae</taxon>
        <taxon>Methylobacterium</taxon>
    </lineage>
</organism>
<evidence type="ECO:0000313" key="3">
    <source>
        <dbReference type="Proteomes" id="UP001055156"/>
    </source>
</evidence>
<feature type="transmembrane region" description="Helical" evidence="1">
    <location>
        <begin position="38"/>
        <end position="56"/>
    </location>
</feature>
<comment type="caution">
    <text evidence="2">The sequence shown here is derived from an EMBL/GenBank/DDBJ whole genome shotgun (WGS) entry which is preliminary data.</text>
</comment>